<evidence type="ECO:0000313" key="1">
    <source>
        <dbReference type="EMBL" id="KAG8198694.1"/>
    </source>
</evidence>
<comment type="caution">
    <text evidence="1">The sequence shown here is derived from an EMBL/GenBank/DDBJ whole genome shotgun (WGS) entry which is preliminary data.</text>
</comment>
<name>A0AAV6VQ28_9ARAC</name>
<sequence length="128" mass="14161">MVVSCCTFNCNEVHKKGGGITFHSFICHTKEKASLLDFDEADVTSPTKAQKLLQISQAAIMKHKQVVRDLRKSGKRLKKRVESLQGLLKDLKEKSMISDAASSVLKLSSGAAEEFVKRLEMPIPKISS</sequence>
<keyword evidence="2" id="KW-1185">Reference proteome</keyword>
<proteinExistence type="predicted"/>
<organism evidence="1 2">
    <name type="scientific">Oedothorax gibbosus</name>
    <dbReference type="NCBI Taxonomy" id="931172"/>
    <lineage>
        <taxon>Eukaryota</taxon>
        <taxon>Metazoa</taxon>
        <taxon>Ecdysozoa</taxon>
        <taxon>Arthropoda</taxon>
        <taxon>Chelicerata</taxon>
        <taxon>Arachnida</taxon>
        <taxon>Araneae</taxon>
        <taxon>Araneomorphae</taxon>
        <taxon>Entelegynae</taxon>
        <taxon>Araneoidea</taxon>
        <taxon>Linyphiidae</taxon>
        <taxon>Erigoninae</taxon>
        <taxon>Oedothorax</taxon>
    </lineage>
</organism>
<dbReference type="AlphaFoldDB" id="A0AAV6VQ28"/>
<dbReference type="Proteomes" id="UP000827092">
    <property type="component" value="Unassembled WGS sequence"/>
</dbReference>
<accession>A0AAV6VQ28</accession>
<reference evidence="1 2" key="1">
    <citation type="journal article" date="2022" name="Nat. Ecol. Evol.">
        <title>A masculinizing supergene underlies an exaggerated male reproductive morph in a spider.</title>
        <authorList>
            <person name="Hendrickx F."/>
            <person name="De Corte Z."/>
            <person name="Sonet G."/>
            <person name="Van Belleghem S.M."/>
            <person name="Kostlbacher S."/>
            <person name="Vangestel C."/>
        </authorList>
    </citation>
    <scope>NUCLEOTIDE SEQUENCE [LARGE SCALE GENOMIC DNA]</scope>
    <source>
        <strain evidence="1">W744_W776</strain>
    </source>
</reference>
<protein>
    <submittedName>
        <fullName evidence="1">Uncharacterized protein</fullName>
    </submittedName>
</protein>
<evidence type="ECO:0000313" key="2">
    <source>
        <dbReference type="Proteomes" id="UP000827092"/>
    </source>
</evidence>
<gene>
    <name evidence="1" type="ORF">JTE90_015517</name>
</gene>
<dbReference type="EMBL" id="JAFNEN010000037">
    <property type="protein sequence ID" value="KAG8198694.1"/>
    <property type="molecule type" value="Genomic_DNA"/>
</dbReference>